<keyword evidence="3 6" id="KW-0812">Transmembrane</keyword>
<evidence type="ECO:0000313" key="7">
    <source>
        <dbReference type="EMBL" id="CDS11403.1"/>
    </source>
</evidence>
<name>A0A077WWJ9_9FUNG</name>
<keyword evidence="2" id="KW-0813">Transport</keyword>
<dbReference type="PANTHER" id="PTHR23501:SF191">
    <property type="entry name" value="VACUOLAR BASIC AMINO ACID TRANSPORTER 4"/>
    <property type="match status" value="1"/>
</dbReference>
<dbReference type="GO" id="GO:0022857">
    <property type="term" value="F:transmembrane transporter activity"/>
    <property type="evidence" value="ECO:0007669"/>
    <property type="project" value="TreeGrafter"/>
</dbReference>
<evidence type="ECO:0000256" key="6">
    <source>
        <dbReference type="SAM" id="Phobius"/>
    </source>
</evidence>
<dbReference type="GO" id="GO:0005886">
    <property type="term" value="C:plasma membrane"/>
    <property type="evidence" value="ECO:0007669"/>
    <property type="project" value="TreeGrafter"/>
</dbReference>
<feature type="transmembrane region" description="Helical" evidence="6">
    <location>
        <begin position="27"/>
        <end position="46"/>
    </location>
</feature>
<evidence type="ECO:0008006" key="8">
    <source>
        <dbReference type="Google" id="ProtNLM"/>
    </source>
</evidence>
<organism evidence="7">
    <name type="scientific">Lichtheimia ramosa</name>
    <dbReference type="NCBI Taxonomy" id="688394"/>
    <lineage>
        <taxon>Eukaryota</taxon>
        <taxon>Fungi</taxon>
        <taxon>Fungi incertae sedis</taxon>
        <taxon>Mucoromycota</taxon>
        <taxon>Mucoromycotina</taxon>
        <taxon>Mucoromycetes</taxon>
        <taxon>Mucorales</taxon>
        <taxon>Lichtheimiaceae</taxon>
        <taxon>Lichtheimia</taxon>
    </lineage>
</organism>
<feature type="transmembrane region" description="Helical" evidence="6">
    <location>
        <begin position="89"/>
        <end position="112"/>
    </location>
</feature>
<dbReference type="InterPro" id="IPR036259">
    <property type="entry name" value="MFS_trans_sf"/>
</dbReference>
<evidence type="ECO:0000256" key="1">
    <source>
        <dbReference type="ARBA" id="ARBA00004127"/>
    </source>
</evidence>
<dbReference type="GO" id="GO:0012505">
    <property type="term" value="C:endomembrane system"/>
    <property type="evidence" value="ECO:0007669"/>
    <property type="project" value="UniProtKB-SubCell"/>
</dbReference>
<dbReference type="EMBL" id="LK023346">
    <property type="protein sequence ID" value="CDS11403.1"/>
    <property type="molecule type" value="Genomic_DNA"/>
</dbReference>
<protein>
    <recommendedName>
        <fullName evidence="8">Major facilitator superfamily (MFS) profile domain-containing protein</fullName>
    </recommendedName>
</protein>
<evidence type="ECO:0000256" key="2">
    <source>
        <dbReference type="ARBA" id="ARBA00022448"/>
    </source>
</evidence>
<keyword evidence="4 6" id="KW-1133">Transmembrane helix</keyword>
<dbReference type="OrthoDB" id="3437016at2759"/>
<evidence type="ECO:0000256" key="4">
    <source>
        <dbReference type="ARBA" id="ARBA00022989"/>
    </source>
</evidence>
<gene>
    <name evidence="7" type="ORF">LRAMOSA03666</name>
</gene>
<evidence type="ECO:0000256" key="3">
    <source>
        <dbReference type="ARBA" id="ARBA00022692"/>
    </source>
</evidence>
<accession>A0A077WWJ9</accession>
<evidence type="ECO:0000256" key="5">
    <source>
        <dbReference type="ARBA" id="ARBA00023136"/>
    </source>
</evidence>
<comment type="subcellular location">
    <subcellularLocation>
        <location evidence="1">Endomembrane system</location>
        <topology evidence="1">Multi-pass membrane protein</topology>
    </subcellularLocation>
</comment>
<dbReference type="Gene3D" id="1.20.1250.20">
    <property type="entry name" value="MFS general substrate transporter like domains"/>
    <property type="match status" value="1"/>
</dbReference>
<feature type="transmembrane region" description="Helical" evidence="6">
    <location>
        <begin position="52"/>
        <end position="77"/>
    </location>
</feature>
<sequence>MAEAFAVPVGCFVAGQYIRRTGYFKKFLIVIGALYVVGCGLSSQWMTRALPFFVGMVFVIIQGFSYGAILVSLYMSVASDIAGSDMASAMSIAVLFRYMGFSLGPASVAAIVQGNLKSLLTKKITGSDAEKVVGLRT</sequence>
<dbReference type="PANTHER" id="PTHR23501">
    <property type="entry name" value="MAJOR FACILITATOR SUPERFAMILY"/>
    <property type="match status" value="1"/>
</dbReference>
<reference evidence="7" key="1">
    <citation type="journal article" date="2014" name="Genome Announc.">
        <title>De novo whole-genome sequence and genome annotation of Lichtheimia ramosa.</title>
        <authorList>
            <person name="Linde J."/>
            <person name="Schwartze V."/>
            <person name="Binder U."/>
            <person name="Lass-Florl C."/>
            <person name="Voigt K."/>
            <person name="Horn F."/>
        </authorList>
    </citation>
    <scope>NUCLEOTIDE SEQUENCE</scope>
    <source>
        <strain evidence="7">JMRC FSU:6197</strain>
    </source>
</reference>
<proteinExistence type="predicted"/>
<dbReference type="AlphaFoldDB" id="A0A077WWJ9"/>
<keyword evidence="5 6" id="KW-0472">Membrane</keyword>
<dbReference type="SUPFAM" id="SSF103473">
    <property type="entry name" value="MFS general substrate transporter"/>
    <property type="match status" value="1"/>
</dbReference>